<dbReference type="AlphaFoldDB" id="R7T3G3"/>
<comment type="pathway">
    <text evidence="2">Protein modification; protein glycosylation.</text>
</comment>
<evidence type="ECO:0000313" key="5">
    <source>
        <dbReference type="EMBL" id="ELT87292.1"/>
    </source>
</evidence>
<dbReference type="InterPro" id="IPR029044">
    <property type="entry name" value="Nucleotide-diphossugar_trans"/>
</dbReference>
<dbReference type="Gene3D" id="3.90.550.10">
    <property type="entry name" value="Spore Coat Polysaccharide Biosynthesis Protein SpsA, Chain A"/>
    <property type="match status" value="1"/>
</dbReference>
<reference evidence="7" key="1">
    <citation type="submission" date="2012-12" db="EMBL/GenBank/DDBJ databases">
        <authorList>
            <person name="Hellsten U."/>
            <person name="Grimwood J."/>
            <person name="Chapman J.A."/>
            <person name="Shapiro H."/>
            <person name="Aerts A."/>
            <person name="Otillar R.P."/>
            <person name="Terry A.Y."/>
            <person name="Boore J.L."/>
            <person name="Simakov O."/>
            <person name="Marletaz F."/>
            <person name="Cho S.-J."/>
            <person name="Edsinger-Gonzales E."/>
            <person name="Havlak P."/>
            <person name="Kuo D.-H."/>
            <person name="Larsson T."/>
            <person name="Lv J."/>
            <person name="Arendt D."/>
            <person name="Savage R."/>
            <person name="Osoegawa K."/>
            <person name="de Jong P."/>
            <person name="Lindberg D.R."/>
            <person name="Seaver E.C."/>
            <person name="Weisblat D.A."/>
            <person name="Putnam N.H."/>
            <person name="Grigoriev I.V."/>
            <person name="Rokhsar D.S."/>
        </authorList>
    </citation>
    <scope>NUCLEOTIDE SEQUENCE</scope>
    <source>
        <strain evidence="7">I ESC-2004</strain>
    </source>
</reference>
<dbReference type="InterPro" id="IPR002557">
    <property type="entry name" value="Chitin-bd_dom"/>
</dbReference>
<evidence type="ECO:0000313" key="7">
    <source>
        <dbReference type="Proteomes" id="UP000014760"/>
    </source>
</evidence>
<comment type="similarity">
    <text evidence="2">Belongs to the glycosyltransferase 7 family.</text>
</comment>
<keyword evidence="7" id="KW-1185">Reference proteome</keyword>
<dbReference type="PROSITE" id="PS50940">
    <property type="entry name" value="CHIT_BIND_II"/>
    <property type="match status" value="1"/>
</dbReference>
<keyword evidence="2" id="KW-0735">Signal-anchor</keyword>
<reference evidence="5 7" key="2">
    <citation type="journal article" date="2013" name="Nature">
        <title>Insights into bilaterian evolution from three spiralian genomes.</title>
        <authorList>
            <person name="Simakov O."/>
            <person name="Marletaz F."/>
            <person name="Cho S.J."/>
            <person name="Edsinger-Gonzales E."/>
            <person name="Havlak P."/>
            <person name="Hellsten U."/>
            <person name="Kuo D.H."/>
            <person name="Larsson T."/>
            <person name="Lv J."/>
            <person name="Arendt D."/>
            <person name="Savage R."/>
            <person name="Osoegawa K."/>
            <person name="de Jong P."/>
            <person name="Grimwood J."/>
            <person name="Chapman J.A."/>
            <person name="Shapiro H."/>
            <person name="Aerts A."/>
            <person name="Otillar R.P."/>
            <person name="Terry A.Y."/>
            <person name="Boore J.L."/>
            <person name="Grigoriev I.V."/>
            <person name="Lindberg D.R."/>
            <person name="Seaver E.C."/>
            <person name="Weisblat D.A."/>
            <person name="Putnam N.H."/>
            <person name="Rokhsar D.S."/>
        </authorList>
    </citation>
    <scope>NUCLEOTIDE SEQUENCE</scope>
    <source>
        <strain evidence="5 7">I ESC-2004</strain>
    </source>
</reference>
<feature type="region of interest" description="Disordered" evidence="3">
    <location>
        <begin position="289"/>
        <end position="325"/>
    </location>
</feature>
<dbReference type="STRING" id="283909.R7T3G3"/>
<dbReference type="Pfam" id="PF02709">
    <property type="entry name" value="Glyco_transf_7C"/>
    <property type="match status" value="1"/>
</dbReference>
<keyword evidence="2" id="KW-0812">Transmembrane</keyword>
<dbReference type="GO" id="GO:0005794">
    <property type="term" value="C:Golgi apparatus"/>
    <property type="evidence" value="ECO:0007669"/>
    <property type="project" value="TreeGrafter"/>
</dbReference>
<dbReference type="PANTHER" id="PTHR19300">
    <property type="entry name" value="BETA-1,4-GALACTOSYLTRANSFERASE"/>
    <property type="match status" value="1"/>
</dbReference>
<dbReference type="SUPFAM" id="SSF53448">
    <property type="entry name" value="Nucleotide-diphospho-sugar transferases"/>
    <property type="match status" value="1"/>
</dbReference>
<dbReference type="GO" id="GO:0005975">
    <property type="term" value="P:carbohydrate metabolic process"/>
    <property type="evidence" value="ECO:0007669"/>
    <property type="project" value="InterPro"/>
</dbReference>
<dbReference type="Gene3D" id="2.170.140.10">
    <property type="entry name" value="Chitin binding domain"/>
    <property type="match status" value="1"/>
</dbReference>
<dbReference type="InterPro" id="IPR027791">
    <property type="entry name" value="Galactosyl_T_C"/>
</dbReference>
<dbReference type="GO" id="GO:0008378">
    <property type="term" value="F:galactosyltransferase activity"/>
    <property type="evidence" value="ECO:0007669"/>
    <property type="project" value="TreeGrafter"/>
</dbReference>
<dbReference type="OrthoDB" id="10016069at2759"/>
<gene>
    <name evidence="5" type="ORF">CAPTEDRAFT_220297</name>
</gene>
<keyword evidence="2" id="KW-0328">Glycosyltransferase</keyword>
<evidence type="ECO:0000256" key="1">
    <source>
        <dbReference type="ARBA" id="ARBA00022679"/>
    </source>
</evidence>
<feature type="compositionally biased region" description="Low complexity" evidence="3">
    <location>
        <begin position="289"/>
        <end position="320"/>
    </location>
</feature>
<dbReference type="GO" id="GO:0005576">
    <property type="term" value="C:extracellular region"/>
    <property type="evidence" value="ECO:0007669"/>
    <property type="project" value="InterPro"/>
</dbReference>
<dbReference type="GO" id="GO:0033842">
    <property type="term" value="F:N-acetyl-beta-glucosaminyl-derivative 4-beta-N-acetylgalactosaminyltransferase activity"/>
    <property type="evidence" value="ECO:0007669"/>
    <property type="project" value="TreeGrafter"/>
</dbReference>
<dbReference type="HOGENOM" id="CLU_627380_0_0_1"/>
<comment type="function">
    <text evidence="2">Catalyses the transfer of galactose onto proteins or lipids.</text>
</comment>
<dbReference type="PRINTS" id="PR02050">
    <property type="entry name" value="B14GALTRFASE"/>
</dbReference>
<accession>R7T3G3</accession>
<dbReference type="Proteomes" id="UP000014760">
    <property type="component" value="Unassembled WGS sequence"/>
</dbReference>
<feature type="domain" description="Chitin-binding type-2" evidence="4">
    <location>
        <begin position="221"/>
        <end position="277"/>
    </location>
</feature>
<dbReference type="EC" id="2.4.1.-" evidence="2"/>
<dbReference type="SUPFAM" id="SSF57625">
    <property type="entry name" value="Invertebrate chitin-binding proteins"/>
    <property type="match status" value="1"/>
</dbReference>
<dbReference type="GO" id="GO:0006688">
    <property type="term" value="P:glycosphingolipid biosynthetic process"/>
    <property type="evidence" value="ECO:0007669"/>
    <property type="project" value="TreeGrafter"/>
</dbReference>
<evidence type="ECO:0000259" key="4">
    <source>
        <dbReference type="PROSITE" id="PS50940"/>
    </source>
</evidence>
<dbReference type="InterPro" id="IPR003859">
    <property type="entry name" value="Galactosyl_T"/>
</dbReference>
<organism evidence="5">
    <name type="scientific">Capitella teleta</name>
    <name type="common">Polychaete worm</name>
    <dbReference type="NCBI Taxonomy" id="283909"/>
    <lineage>
        <taxon>Eukaryota</taxon>
        <taxon>Metazoa</taxon>
        <taxon>Spiralia</taxon>
        <taxon>Lophotrochozoa</taxon>
        <taxon>Annelida</taxon>
        <taxon>Polychaeta</taxon>
        <taxon>Sedentaria</taxon>
        <taxon>Scolecida</taxon>
        <taxon>Capitellidae</taxon>
        <taxon>Capitella</taxon>
    </lineage>
</organism>
<evidence type="ECO:0000313" key="6">
    <source>
        <dbReference type="EnsemblMetazoa" id="CapteP220297"/>
    </source>
</evidence>
<dbReference type="EMBL" id="AMQN01015938">
    <property type="status" value="NOT_ANNOTATED_CDS"/>
    <property type="molecule type" value="Genomic_DNA"/>
</dbReference>
<reference evidence="6" key="3">
    <citation type="submission" date="2015-06" db="UniProtKB">
        <authorList>
            <consortium name="EnsemblMetazoa"/>
        </authorList>
    </citation>
    <scope>IDENTIFICATION</scope>
</reference>
<dbReference type="GO" id="GO:0016020">
    <property type="term" value="C:membrane"/>
    <property type="evidence" value="ECO:0007669"/>
    <property type="project" value="GOC"/>
</dbReference>
<keyword evidence="1 2" id="KW-0808">Transferase</keyword>
<dbReference type="PANTHER" id="PTHR19300:SF57">
    <property type="entry name" value="BETA-1,4-N-ACETYLGALACTOSAMINYLTRANSFERASE"/>
    <property type="match status" value="1"/>
</dbReference>
<protein>
    <recommendedName>
        <fullName evidence="2">Beta-1,4-galactosyltransferase</fullName>
        <ecNumber evidence="2">2.4.1.-</ecNumber>
    </recommendedName>
</protein>
<dbReference type="EMBL" id="KB312380">
    <property type="protein sequence ID" value="ELT87292.1"/>
    <property type="molecule type" value="Genomic_DNA"/>
</dbReference>
<sequence>MTTPTLLSHNMYAADWSVMYCNYAVGVIAVNKDNLFRVNGFANDYWGWGSEDDDFSASVHSLVLHSKFSSGLLGLARKHIAEPVEGTWLYKRIYSLSCDLFLTWRERWWSDGLSSIQENKYRVVLTEKRALFTRVLQLLPAYLLTSGTNGTRMLRVPFRLLGYLDCPNWTQNAGADLSLKTGIVLPIQVFAWSSVSNGRVVRVGRLLGNDKCQLTGPTCLQSDCMGMTVDGYYQYCGRCDAFLYCENEETKLIACPPGYIFNDMDKMCNETSITCNECYKDSHLADTTTLPTTSTTQSSTTTTISTTTTSTTSSTNPTATEPGTPQPLPLTLCGTALHHLDEMTDDLPDDWSAMCYLSDDQTYFKDYKCRDLLQNLPGIGDADQLVADGGNFGCWRTQQGLDGSLENGCRDNYQQDIVLSDCTTCNVLSVCVRYPDA</sequence>
<evidence type="ECO:0000256" key="2">
    <source>
        <dbReference type="RuleBase" id="RU368121"/>
    </source>
</evidence>
<keyword evidence="2" id="KW-0325">Glycoprotein</keyword>
<dbReference type="Pfam" id="PF01607">
    <property type="entry name" value="CBM_14"/>
    <property type="match status" value="1"/>
</dbReference>
<evidence type="ECO:0000256" key="3">
    <source>
        <dbReference type="SAM" id="MobiDB-lite"/>
    </source>
</evidence>
<dbReference type="EnsemblMetazoa" id="CapteT220297">
    <property type="protein sequence ID" value="CapteP220297"/>
    <property type="gene ID" value="CapteG220297"/>
</dbReference>
<name>R7T3G3_CAPTE</name>
<dbReference type="GO" id="GO:0008061">
    <property type="term" value="F:chitin binding"/>
    <property type="evidence" value="ECO:0007669"/>
    <property type="project" value="InterPro"/>
</dbReference>
<dbReference type="InterPro" id="IPR036508">
    <property type="entry name" value="Chitin-bd_dom_sf"/>
</dbReference>
<proteinExistence type="inferred from homology"/>